<evidence type="ECO:0000256" key="3">
    <source>
        <dbReference type="ARBA" id="ARBA00022694"/>
    </source>
</evidence>
<feature type="binding site" evidence="10">
    <location>
        <position position="35"/>
    </location>
    <ligand>
        <name>ATP</name>
        <dbReference type="ChEBI" id="CHEBI:30616"/>
    </ligand>
</feature>
<evidence type="ECO:0000256" key="9">
    <source>
        <dbReference type="ARBA" id="ARBA00056575"/>
    </source>
</evidence>
<dbReference type="InterPro" id="IPR046885">
    <property type="entry name" value="MnmA-like_C"/>
</dbReference>
<dbReference type="GO" id="GO:0005737">
    <property type="term" value="C:cytoplasm"/>
    <property type="evidence" value="ECO:0007669"/>
    <property type="project" value="UniProtKB-SubCell"/>
</dbReference>
<feature type="domain" description="tRNA-specific 2-thiouridylase MnmA-like central" evidence="12">
    <location>
        <begin position="197"/>
        <end position="260"/>
    </location>
</feature>
<keyword evidence="1 10" id="KW-0820">tRNA-binding</keyword>
<feature type="binding site" evidence="10">
    <location>
        <begin position="9"/>
        <end position="16"/>
    </location>
    <ligand>
        <name>ATP</name>
        <dbReference type="ChEBI" id="CHEBI:30616"/>
    </ligand>
</feature>
<dbReference type="GO" id="GO:0002143">
    <property type="term" value="P:tRNA wobble position uridine thiolation"/>
    <property type="evidence" value="ECO:0007669"/>
    <property type="project" value="TreeGrafter"/>
</dbReference>
<dbReference type="Gene3D" id="3.40.50.620">
    <property type="entry name" value="HUPs"/>
    <property type="match status" value="1"/>
</dbReference>
<dbReference type="InterPro" id="IPR014729">
    <property type="entry name" value="Rossmann-like_a/b/a_fold"/>
</dbReference>
<evidence type="ECO:0000256" key="7">
    <source>
        <dbReference type="ARBA" id="ARBA00023157"/>
    </source>
</evidence>
<dbReference type="KEGG" id="dfo:Dform_00986"/>
<keyword evidence="7" id="KW-1015">Disulfide bond</keyword>
<dbReference type="EC" id="2.8.1.13" evidence="10"/>
<reference evidence="14" key="1">
    <citation type="submission" date="2016-11" db="EMBL/GenBank/DDBJ databases">
        <title>Dehalogenimonas formicexedens sp. nov., a chlorinated alkane respiring bacterium isolated from contaminated groundwater.</title>
        <authorList>
            <person name="Key T.A."/>
            <person name="Bowman K.S."/>
            <person name="Lee I."/>
            <person name="Chun J."/>
            <person name="Albuquerque L."/>
            <person name="da Costa M.S."/>
            <person name="Rainey F.A."/>
            <person name="Moe W.M."/>
        </authorList>
    </citation>
    <scope>NUCLEOTIDE SEQUENCE [LARGE SCALE GENOMIC DNA]</scope>
    <source>
        <strain evidence="14">NSZ-14</strain>
    </source>
</reference>
<dbReference type="Pfam" id="PF20258">
    <property type="entry name" value="tRNA_Me_trans_C"/>
    <property type="match status" value="1"/>
</dbReference>
<dbReference type="InterPro" id="IPR004506">
    <property type="entry name" value="MnmA-like"/>
</dbReference>
<dbReference type="CDD" id="cd01998">
    <property type="entry name" value="MnmA_TRMU-like"/>
    <property type="match status" value="1"/>
</dbReference>
<evidence type="ECO:0000256" key="1">
    <source>
        <dbReference type="ARBA" id="ARBA00022555"/>
    </source>
</evidence>
<dbReference type="GO" id="GO:0005524">
    <property type="term" value="F:ATP binding"/>
    <property type="evidence" value="ECO:0007669"/>
    <property type="project" value="UniProtKB-KW"/>
</dbReference>
<sequence>MTRFRVAVAMSGGVDSSVAALRLKEAGYDVSGVTMRLTGLPNSIALADSASIIAAKMGIRHYIFDLTQQFQKDVIDYFCEGYRAGRTPNPCIICNQQIKFGALLKLAETIGATYLATGHYARIQSDETGYHIYKATDPRKDQSYFLYRLSQAQLSRVILPLGELEKDRVRQIAADAAIPVQTNESQDICFLESGDYQSFLESRFPMAPGEIIDTRGEVVGRHRGIARYTIGQRHGLDIVANCPRYVTRIDAVRNQITVGDENALFQHEVRIENIHWISGSWPADVSGLSARIRYRMPDSCVTSIEPDSPDSAVIAFEKPVRAVTPGQSAVIYRCDEVLGGGIITA</sequence>
<dbReference type="STRING" id="1839801.Dform_00986"/>
<dbReference type="OrthoDB" id="9800696at2"/>
<name>A0A1P8F775_9CHLR</name>
<evidence type="ECO:0000256" key="6">
    <source>
        <dbReference type="ARBA" id="ARBA00022884"/>
    </source>
</evidence>
<keyword evidence="10" id="KW-0963">Cytoplasm</keyword>
<evidence type="ECO:0000313" key="13">
    <source>
        <dbReference type="EMBL" id="APV44327.1"/>
    </source>
</evidence>
<gene>
    <name evidence="10 13" type="primary">mnmA</name>
    <name evidence="13" type="ORF">Dform_00986</name>
</gene>
<keyword evidence="3 10" id="KW-0819">tRNA processing</keyword>
<dbReference type="Gene3D" id="2.30.30.280">
    <property type="entry name" value="Adenine nucleotide alpha hydrolases-like domains"/>
    <property type="match status" value="1"/>
</dbReference>
<comment type="caution">
    <text evidence="10">Lacks conserved residue(s) required for the propagation of feature annotation.</text>
</comment>
<comment type="subcellular location">
    <subcellularLocation>
        <location evidence="10">Cytoplasm</location>
    </subcellularLocation>
</comment>
<evidence type="ECO:0000256" key="5">
    <source>
        <dbReference type="ARBA" id="ARBA00022840"/>
    </source>
</evidence>
<dbReference type="Pfam" id="PF03054">
    <property type="entry name" value="tRNA_Me_trans"/>
    <property type="match status" value="1"/>
</dbReference>
<evidence type="ECO:0000259" key="12">
    <source>
        <dbReference type="Pfam" id="PF20259"/>
    </source>
</evidence>
<accession>A0A1P8F775</accession>
<keyword evidence="2 10" id="KW-0808">Transferase</keyword>
<feature type="site" description="Interaction with tRNA" evidence="10">
    <location>
        <position position="327"/>
    </location>
</feature>
<dbReference type="RefSeq" id="WP_076004022.1">
    <property type="nucleotide sequence ID" value="NZ_CP018258.1"/>
</dbReference>
<dbReference type="Pfam" id="PF20259">
    <property type="entry name" value="tRNA_Me_trans_M"/>
    <property type="match status" value="1"/>
</dbReference>
<evidence type="ECO:0000256" key="8">
    <source>
        <dbReference type="ARBA" id="ARBA00051542"/>
    </source>
</evidence>
<feature type="region of interest" description="Interaction with tRNA" evidence="10">
    <location>
        <begin position="140"/>
        <end position="142"/>
    </location>
</feature>
<organism evidence="13 14">
    <name type="scientific">Dehalogenimonas formicexedens</name>
    <dbReference type="NCBI Taxonomy" id="1839801"/>
    <lineage>
        <taxon>Bacteria</taxon>
        <taxon>Bacillati</taxon>
        <taxon>Chloroflexota</taxon>
        <taxon>Dehalococcoidia</taxon>
        <taxon>Dehalococcoidales</taxon>
        <taxon>Dehalococcoidaceae</taxon>
        <taxon>Dehalogenimonas</taxon>
    </lineage>
</organism>
<comment type="similarity">
    <text evidence="10">Belongs to the MnmA/TRMU family.</text>
</comment>
<dbReference type="FunFam" id="2.30.30.280:FF:000001">
    <property type="entry name" value="tRNA-specific 2-thiouridylase MnmA"/>
    <property type="match status" value="1"/>
</dbReference>
<dbReference type="EMBL" id="CP018258">
    <property type="protein sequence ID" value="APV44327.1"/>
    <property type="molecule type" value="Genomic_DNA"/>
</dbReference>
<keyword evidence="5 10" id="KW-0067">ATP-binding</keyword>
<evidence type="ECO:0000256" key="2">
    <source>
        <dbReference type="ARBA" id="ARBA00022679"/>
    </source>
</evidence>
<dbReference type="HAMAP" id="MF_00144">
    <property type="entry name" value="tRNA_thiouridyl_MnmA"/>
    <property type="match status" value="1"/>
</dbReference>
<keyword evidence="4 10" id="KW-0547">Nucleotide-binding</keyword>
<dbReference type="InterPro" id="IPR046884">
    <property type="entry name" value="MnmA-like_central"/>
</dbReference>
<evidence type="ECO:0000256" key="4">
    <source>
        <dbReference type="ARBA" id="ARBA00022741"/>
    </source>
</evidence>
<comment type="function">
    <text evidence="9 10">Catalyzes the 2-thiolation of uridine at the wobble position (U34) of tRNA, leading to the formation of s(2)U34.</text>
</comment>
<evidence type="ECO:0000256" key="10">
    <source>
        <dbReference type="HAMAP-Rule" id="MF_00144"/>
    </source>
</evidence>
<comment type="catalytic activity">
    <reaction evidence="8 10">
        <text>S-sulfanyl-L-cysteinyl-[protein] + uridine(34) in tRNA + AH2 + ATP = 2-thiouridine(34) in tRNA + L-cysteinyl-[protein] + A + AMP + diphosphate + H(+)</text>
        <dbReference type="Rhea" id="RHEA:47032"/>
        <dbReference type="Rhea" id="RHEA-COMP:10131"/>
        <dbReference type="Rhea" id="RHEA-COMP:11726"/>
        <dbReference type="Rhea" id="RHEA-COMP:11727"/>
        <dbReference type="Rhea" id="RHEA-COMP:11728"/>
        <dbReference type="ChEBI" id="CHEBI:13193"/>
        <dbReference type="ChEBI" id="CHEBI:15378"/>
        <dbReference type="ChEBI" id="CHEBI:17499"/>
        <dbReference type="ChEBI" id="CHEBI:29950"/>
        <dbReference type="ChEBI" id="CHEBI:30616"/>
        <dbReference type="ChEBI" id="CHEBI:33019"/>
        <dbReference type="ChEBI" id="CHEBI:61963"/>
        <dbReference type="ChEBI" id="CHEBI:65315"/>
        <dbReference type="ChEBI" id="CHEBI:87170"/>
        <dbReference type="ChEBI" id="CHEBI:456215"/>
        <dbReference type="EC" id="2.8.1.13"/>
    </reaction>
</comment>
<feature type="domain" description="tRNA-specific 2-thiouridylase MnmA-like C-terminal" evidence="11">
    <location>
        <begin position="267"/>
        <end position="343"/>
    </location>
</feature>
<feature type="site" description="Interaction with tRNA" evidence="10">
    <location>
        <position position="119"/>
    </location>
</feature>
<feature type="active site" description="Nucleophile" evidence="10">
    <location>
        <position position="94"/>
    </location>
</feature>
<feature type="active site" description="Cysteine persulfide intermediate" evidence="10">
    <location>
        <position position="189"/>
    </location>
</feature>
<dbReference type="Proteomes" id="UP000185934">
    <property type="component" value="Chromosome"/>
</dbReference>
<dbReference type="GO" id="GO:0000049">
    <property type="term" value="F:tRNA binding"/>
    <property type="evidence" value="ECO:0007669"/>
    <property type="project" value="UniProtKB-KW"/>
</dbReference>
<evidence type="ECO:0000259" key="11">
    <source>
        <dbReference type="Pfam" id="PF20258"/>
    </source>
</evidence>
<dbReference type="PANTHER" id="PTHR11933:SF5">
    <property type="entry name" value="MITOCHONDRIAL TRNA-SPECIFIC 2-THIOURIDYLASE 1"/>
    <property type="match status" value="1"/>
</dbReference>
<evidence type="ECO:0000313" key="14">
    <source>
        <dbReference type="Proteomes" id="UP000185934"/>
    </source>
</evidence>
<dbReference type="SUPFAM" id="SSF52402">
    <property type="entry name" value="Adenine nucleotide alpha hydrolases-like"/>
    <property type="match status" value="1"/>
</dbReference>
<keyword evidence="14" id="KW-1185">Reference proteome</keyword>
<feature type="binding site" evidence="10">
    <location>
        <position position="118"/>
    </location>
    <ligand>
        <name>ATP</name>
        <dbReference type="ChEBI" id="CHEBI:30616"/>
    </ligand>
</feature>
<feature type="region of interest" description="Interaction with tRNA" evidence="10">
    <location>
        <begin position="293"/>
        <end position="294"/>
    </location>
</feature>
<keyword evidence="6 10" id="KW-0694">RNA-binding</keyword>
<dbReference type="PANTHER" id="PTHR11933">
    <property type="entry name" value="TRNA 5-METHYLAMINOMETHYL-2-THIOURIDYLATE -METHYLTRANSFERASE"/>
    <property type="match status" value="1"/>
</dbReference>
<dbReference type="NCBIfam" id="TIGR00420">
    <property type="entry name" value="trmU"/>
    <property type="match status" value="1"/>
</dbReference>
<dbReference type="GO" id="GO:0103016">
    <property type="term" value="F:tRNA-uridine 2-sulfurtransferase activity"/>
    <property type="evidence" value="ECO:0007669"/>
    <property type="project" value="UniProtKB-EC"/>
</dbReference>
<dbReference type="NCBIfam" id="NF001138">
    <property type="entry name" value="PRK00143.1"/>
    <property type="match status" value="1"/>
</dbReference>
<proteinExistence type="inferred from homology"/>
<dbReference type="AlphaFoldDB" id="A0A1P8F775"/>
<dbReference type="Gene3D" id="2.40.30.10">
    <property type="entry name" value="Translation factors"/>
    <property type="match status" value="1"/>
</dbReference>
<protein>
    <recommendedName>
        <fullName evidence="10">tRNA-specific 2-thiouridylase MnmA</fullName>
        <ecNumber evidence="10">2.8.1.13</ecNumber>
    </recommendedName>
</protein>
<dbReference type="InterPro" id="IPR023382">
    <property type="entry name" value="MnmA-like_central_sf"/>
</dbReference>